<reference evidence="1" key="1">
    <citation type="submission" date="2020-07" db="EMBL/GenBank/DDBJ databases">
        <authorList>
            <person name="Nazaruddin N."/>
        </authorList>
    </citation>
    <scope>NUCLEOTIDE SEQUENCE</scope>
</reference>
<dbReference type="EMBL" id="CAJDYZ010010336">
    <property type="protein sequence ID" value="CAD1477859.1"/>
    <property type="molecule type" value="Genomic_DNA"/>
</dbReference>
<evidence type="ECO:0000313" key="2">
    <source>
        <dbReference type="Proteomes" id="UP000752696"/>
    </source>
</evidence>
<evidence type="ECO:0000313" key="1">
    <source>
        <dbReference type="EMBL" id="CAD1477859.1"/>
    </source>
</evidence>
<gene>
    <name evidence="1" type="ORF">MHI_LOCUS760088</name>
</gene>
<dbReference type="AlphaFoldDB" id="A0A6V7HEQ8"/>
<organism evidence="1 2">
    <name type="scientific">Heterotrigona itama</name>
    <dbReference type="NCBI Taxonomy" id="395501"/>
    <lineage>
        <taxon>Eukaryota</taxon>
        <taxon>Metazoa</taxon>
        <taxon>Ecdysozoa</taxon>
        <taxon>Arthropoda</taxon>
        <taxon>Hexapoda</taxon>
        <taxon>Insecta</taxon>
        <taxon>Pterygota</taxon>
        <taxon>Neoptera</taxon>
        <taxon>Endopterygota</taxon>
        <taxon>Hymenoptera</taxon>
        <taxon>Apocrita</taxon>
        <taxon>Aculeata</taxon>
        <taxon>Apoidea</taxon>
        <taxon>Anthophila</taxon>
        <taxon>Apidae</taxon>
        <taxon>Heterotrigona</taxon>
    </lineage>
</organism>
<sequence>MLDNELCNSETILDCERNEDTTLGKKIALRLKDSVRVSGNLTNLISVTKMVPREKLQAESKRSETFQFRKFVKVHRQSAGE</sequence>
<accession>A0A6V7HEQ8</accession>
<proteinExistence type="predicted"/>
<name>A0A6V7HEQ8_9HYME</name>
<keyword evidence="2" id="KW-1185">Reference proteome</keyword>
<comment type="caution">
    <text evidence="1">The sequence shown here is derived from an EMBL/GenBank/DDBJ whole genome shotgun (WGS) entry which is preliminary data.</text>
</comment>
<dbReference type="Proteomes" id="UP000752696">
    <property type="component" value="Unassembled WGS sequence"/>
</dbReference>
<protein>
    <submittedName>
        <fullName evidence="1">Uncharacterized protein</fullName>
    </submittedName>
</protein>